<dbReference type="SMART" id="SM00248">
    <property type="entry name" value="ANK"/>
    <property type="match status" value="4"/>
</dbReference>
<dbReference type="PANTHER" id="PTHR24171">
    <property type="entry name" value="ANKYRIN REPEAT DOMAIN-CONTAINING PROTEIN 39-RELATED"/>
    <property type="match status" value="1"/>
</dbReference>
<evidence type="ECO:0000256" key="2">
    <source>
        <dbReference type="ARBA" id="ARBA00023043"/>
    </source>
</evidence>
<dbReference type="Pfam" id="PF12796">
    <property type="entry name" value="Ank_2"/>
    <property type="match status" value="1"/>
</dbReference>
<keyword evidence="1" id="KW-0677">Repeat</keyword>
<dbReference type="RefSeq" id="WP_346785297.1">
    <property type="nucleotide sequence ID" value="NZ_JBDLBR010000003.1"/>
</dbReference>
<evidence type="ECO:0000256" key="3">
    <source>
        <dbReference type="PROSITE-ProRule" id="PRU00023"/>
    </source>
</evidence>
<feature type="repeat" description="ANK" evidence="3">
    <location>
        <begin position="98"/>
        <end position="130"/>
    </location>
</feature>
<keyword evidence="2 3" id="KW-0040">ANK repeat</keyword>
<sequence length="205" mass="22137">MAQPAFRKFIIVLAALVLGAVPASAQMYSDGYKFLQAVKDKDGDVATSMLNEPGSTVVNARDLSTGETALHYTVRRRDNTWTGWLLQQNANPNIADKQGVTPLGLAIRLNFLEGVETLIAGGARVDETDFTGQTPLISAVLSRNGELVEVLLKANANPDKTDNAGRSARDYASERGAERMLMLIEEHDNAADADPDDGRIYGPSF</sequence>
<dbReference type="InterPro" id="IPR002110">
    <property type="entry name" value="Ankyrin_rpt"/>
</dbReference>
<dbReference type="PROSITE" id="PS50297">
    <property type="entry name" value="ANK_REP_REGION"/>
    <property type="match status" value="2"/>
</dbReference>
<dbReference type="PROSITE" id="PS50088">
    <property type="entry name" value="ANK_REPEAT"/>
    <property type="match status" value="3"/>
</dbReference>
<gene>
    <name evidence="5" type="ORF">ABDJ38_11790</name>
</gene>
<dbReference type="InterPro" id="IPR036770">
    <property type="entry name" value="Ankyrin_rpt-contain_sf"/>
</dbReference>
<reference evidence="5 6" key="1">
    <citation type="submission" date="2024-05" db="EMBL/GenBank/DDBJ databases">
        <authorList>
            <person name="Park S."/>
        </authorList>
    </citation>
    <scope>NUCLEOTIDE SEQUENCE [LARGE SCALE GENOMIC DNA]</scope>
    <source>
        <strain evidence="5 6">DGU5</strain>
    </source>
</reference>
<dbReference type="Proteomes" id="UP001484535">
    <property type="component" value="Unassembled WGS sequence"/>
</dbReference>
<evidence type="ECO:0000313" key="6">
    <source>
        <dbReference type="Proteomes" id="UP001484535"/>
    </source>
</evidence>
<comment type="caution">
    <text evidence="5">The sequence shown here is derived from an EMBL/GenBank/DDBJ whole genome shotgun (WGS) entry which is preliminary data.</text>
</comment>
<protein>
    <submittedName>
        <fullName evidence="5">Ankyrin repeat domain-containing protein</fullName>
    </submittedName>
</protein>
<accession>A0ABV0CYD3</accession>
<dbReference type="EMBL" id="JBDLBR010000003">
    <property type="protein sequence ID" value="MEN7537855.1"/>
    <property type="molecule type" value="Genomic_DNA"/>
</dbReference>
<feature type="chain" id="PRO_5047457504" evidence="4">
    <location>
        <begin position="26"/>
        <end position="205"/>
    </location>
</feature>
<dbReference type="Pfam" id="PF00023">
    <property type="entry name" value="Ank"/>
    <property type="match status" value="1"/>
</dbReference>
<feature type="signal peptide" evidence="4">
    <location>
        <begin position="1"/>
        <end position="25"/>
    </location>
</feature>
<dbReference type="Gene3D" id="1.25.40.20">
    <property type="entry name" value="Ankyrin repeat-containing domain"/>
    <property type="match status" value="1"/>
</dbReference>
<keyword evidence="6" id="KW-1185">Reference proteome</keyword>
<feature type="repeat" description="ANK" evidence="3">
    <location>
        <begin position="131"/>
        <end position="163"/>
    </location>
</feature>
<proteinExistence type="predicted"/>
<evidence type="ECO:0000256" key="4">
    <source>
        <dbReference type="SAM" id="SignalP"/>
    </source>
</evidence>
<feature type="repeat" description="ANK" evidence="3">
    <location>
        <begin position="65"/>
        <end position="97"/>
    </location>
</feature>
<name>A0ABV0CYD3_9SPHN</name>
<evidence type="ECO:0000313" key="5">
    <source>
        <dbReference type="EMBL" id="MEN7537855.1"/>
    </source>
</evidence>
<organism evidence="5 6">
    <name type="scientific">Aurantiacibacter flavus</name>
    <dbReference type="NCBI Taxonomy" id="3145232"/>
    <lineage>
        <taxon>Bacteria</taxon>
        <taxon>Pseudomonadati</taxon>
        <taxon>Pseudomonadota</taxon>
        <taxon>Alphaproteobacteria</taxon>
        <taxon>Sphingomonadales</taxon>
        <taxon>Erythrobacteraceae</taxon>
        <taxon>Aurantiacibacter</taxon>
    </lineage>
</organism>
<keyword evidence="4" id="KW-0732">Signal</keyword>
<dbReference type="SUPFAM" id="SSF48403">
    <property type="entry name" value="Ankyrin repeat"/>
    <property type="match status" value="1"/>
</dbReference>
<evidence type="ECO:0000256" key="1">
    <source>
        <dbReference type="ARBA" id="ARBA00022737"/>
    </source>
</evidence>